<keyword evidence="3" id="KW-1185">Reference proteome</keyword>
<feature type="domain" description="At1g61320/AtMIF1 LRR" evidence="1">
    <location>
        <begin position="8"/>
        <end position="137"/>
    </location>
</feature>
<dbReference type="PANTHER" id="PTHR34145">
    <property type="entry name" value="OS02G0105600 PROTEIN"/>
    <property type="match status" value="1"/>
</dbReference>
<dbReference type="InterPro" id="IPR055357">
    <property type="entry name" value="LRR_At1g61320_AtMIF1"/>
</dbReference>
<dbReference type="InterPro" id="IPR032675">
    <property type="entry name" value="LRR_dom_sf"/>
</dbReference>
<dbReference type="PANTHER" id="PTHR34145:SF28">
    <property type="entry name" value="F-BOX DOMAIN-CONTAINING PROTEIN"/>
    <property type="match status" value="1"/>
</dbReference>
<evidence type="ECO:0000313" key="3">
    <source>
        <dbReference type="Proteomes" id="UP001157418"/>
    </source>
</evidence>
<evidence type="ECO:0000259" key="1">
    <source>
        <dbReference type="Pfam" id="PF23622"/>
    </source>
</evidence>
<accession>A0AAU9MIM9</accession>
<proteinExistence type="predicted"/>
<dbReference type="Pfam" id="PF23622">
    <property type="entry name" value="LRR_At1g61320_AtMIF1"/>
    <property type="match status" value="1"/>
</dbReference>
<name>A0AAU9MIM9_9ASTR</name>
<dbReference type="Gene3D" id="3.80.10.10">
    <property type="entry name" value="Ribonuclease Inhibitor"/>
    <property type="match status" value="1"/>
</dbReference>
<reference evidence="2 3" key="1">
    <citation type="submission" date="2022-01" db="EMBL/GenBank/DDBJ databases">
        <authorList>
            <person name="Xiong W."/>
            <person name="Schranz E."/>
        </authorList>
    </citation>
    <scope>NUCLEOTIDE SEQUENCE [LARGE SCALE GENOMIC DNA]</scope>
</reference>
<evidence type="ECO:0000313" key="2">
    <source>
        <dbReference type="EMBL" id="CAH1421785.1"/>
    </source>
</evidence>
<protein>
    <recommendedName>
        <fullName evidence="1">At1g61320/AtMIF1 LRR domain-containing protein</fullName>
    </recommendedName>
</protein>
<organism evidence="2 3">
    <name type="scientific">Lactuca virosa</name>
    <dbReference type="NCBI Taxonomy" id="75947"/>
    <lineage>
        <taxon>Eukaryota</taxon>
        <taxon>Viridiplantae</taxon>
        <taxon>Streptophyta</taxon>
        <taxon>Embryophyta</taxon>
        <taxon>Tracheophyta</taxon>
        <taxon>Spermatophyta</taxon>
        <taxon>Magnoliopsida</taxon>
        <taxon>eudicotyledons</taxon>
        <taxon>Gunneridae</taxon>
        <taxon>Pentapetalae</taxon>
        <taxon>asterids</taxon>
        <taxon>campanulids</taxon>
        <taxon>Asterales</taxon>
        <taxon>Asteraceae</taxon>
        <taxon>Cichorioideae</taxon>
        <taxon>Cichorieae</taxon>
        <taxon>Lactucinae</taxon>
        <taxon>Lactuca</taxon>
    </lineage>
</organism>
<dbReference type="SUPFAM" id="SSF52058">
    <property type="entry name" value="L domain-like"/>
    <property type="match status" value="1"/>
</dbReference>
<dbReference type="Proteomes" id="UP001157418">
    <property type="component" value="Unassembled WGS sequence"/>
</dbReference>
<dbReference type="AlphaFoldDB" id="A0AAU9MIM9"/>
<dbReference type="InterPro" id="IPR053772">
    <property type="entry name" value="At1g61320/At1g61330-like"/>
</dbReference>
<dbReference type="EMBL" id="CAKMRJ010001112">
    <property type="protein sequence ID" value="CAH1421785.1"/>
    <property type="molecule type" value="Genomic_DNA"/>
</dbReference>
<comment type="caution">
    <text evidence="2">The sequence shown here is derived from an EMBL/GenBank/DDBJ whole genome shotgun (WGS) entry which is preliminary data.</text>
</comment>
<gene>
    <name evidence="2" type="ORF">LVIROSA_LOCUS9164</name>
</gene>
<sequence length="269" mass="30327">MTTPVINCVSLRELQLDGVRISEEALHAILSSCSLLVKIKLFSCKGFKTIKVKNLHCLYELRIFVGGRYQQSTAFEISDVPNLSGFSCNLHFPFKSDSISLRSNVTQLMLDGSVITDNACLYKIKSGFPFLESLTLGDMSSWKLESFHFTCASIERLTLKLCPYTLIDIRVNAPKLLIFCFDGVALPNLLFPVSTLKPIEVSLRLDLPVDAYVFLKMKESLTLSEKCYVRITTFNSELPLDIDIDHLRTRLLSPPATNVQELWFETNGD</sequence>